<evidence type="ECO:0000256" key="4">
    <source>
        <dbReference type="ARBA" id="ARBA00023002"/>
    </source>
</evidence>
<keyword evidence="7" id="KW-0812">Transmembrane</keyword>
<dbReference type="GO" id="GO:0005506">
    <property type="term" value="F:iron ion binding"/>
    <property type="evidence" value="ECO:0007669"/>
    <property type="project" value="InterPro"/>
</dbReference>
<dbReference type="EMBL" id="HBIX01022664">
    <property type="protein sequence ID" value="CAE0723032.1"/>
    <property type="molecule type" value="Transcribed_RNA"/>
</dbReference>
<dbReference type="InterPro" id="IPR003137">
    <property type="entry name" value="PA_domain"/>
</dbReference>
<dbReference type="PANTHER" id="PTHR10869:SF226">
    <property type="entry name" value="PROLYL 4-HYDROXYLASE ALPHA SUBUNIT DOMAIN-CONTAINING PROTEIN"/>
    <property type="match status" value="1"/>
</dbReference>
<dbReference type="Pfam" id="PF02225">
    <property type="entry name" value="PA"/>
    <property type="match status" value="1"/>
</dbReference>
<dbReference type="AlphaFoldDB" id="A0A7S4AR05"/>
<evidence type="ECO:0000256" key="1">
    <source>
        <dbReference type="ARBA" id="ARBA00001961"/>
    </source>
</evidence>
<dbReference type="GO" id="GO:0005783">
    <property type="term" value="C:endoplasmic reticulum"/>
    <property type="evidence" value="ECO:0007669"/>
    <property type="project" value="TreeGrafter"/>
</dbReference>
<protein>
    <recommendedName>
        <fullName evidence="9">Prolyl 4-hydroxylase alpha subunit domain-containing protein</fullName>
    </recommendedName>
</protein>
<accession>A0A7S4AR05</accession>
<dbReference type="GO" id="GO:0004656">
    <property type="term" value="F:procollagen-proline 4-dioxygenase activity"/>
    <property type="evidence" value="ECO:0007669"/>
    <property type="project" value="TreeGrafter"/>
</dbReference>
<feature type="chain" id="PRO_5030941656" description="Prolyl 4-hydroxylase alpha subunit domain-containing protein" evidence="8">
    <location>
        <begin position="29"/>
        <end position="532"/>
    </location>
</feature>
<evidence type="ECO:0000256" key="3">
    <source>
        <dbReference type="ARBA" id="ARBA00022964"/>
    </source>
</evidence>
<feature type="compositionally biased region" description="Basic residues" evidence="6">
    <location>
        <begin position="522"/>
        <end position="532"/>
    </location>
</feature>
<dbReference type="Gene3D" id="3.50.30.30">
    <property type="match status" value="1"/>
</dbReference>
<keyword evidence="7" id="KW-1133">Transmembrane helix</keyword>
<feature type="compositionally biased region" description="Basic and acidic residues" evidence="6">
    <location>
        <begin position="501"/>
        <end position="521"/>
    </location>
</feature>
<evidence type="ECO:0000259" key="9">
    <source>
        <dbReference type="SMART" id="SM00702"/>
    </source>
</evidence>
<evidence type="ECO:0000256" key="8">
    <source>
        <dbReference type="SAM" id="SignalP"/>
    </source>
</evidence>
<dbReference type="Gene3D" id="2.60.120.620">
    <property type="entry name" value="q2cbj1_9rhob like domain"/>
    <property type="match status" value="1"/>
</dbReference>
<feature type="domain" description="Prolyl 4-hydroxylase alpha subunit" evidence="9">
    <location>
        <begin position="237"/>
        <end position="422"/>
    </location>
</feature>
<reference evidence="10" key="1">
    <citation type="submission" date="2021-01" db="EMBL/GenBank/DDBJ databases">
        <authorList>
            <person name="Corre E."/>
            <person name="Pelletier E."/>
            <person name="Niang G."/>
            <person name="Scheremetjew M."/>
            <person name="Finn R."/>
            <person name="Kale V."/>
            <person name="Holt S."/>
            <person name="Cochrane G."/>
            <person name="Meng A."/>
            <person name="Brown T."/>
            <person name="Cohen L."/>
        </authorList>
    </citation>
    <scope>NUCLEOTIDE SEQUENCE</scope>
    <source>
        <strain evidence="10">10249 10 AB</strain>
    </source>
</reference>
<dbReference type="PANTHER" id="PTHR10869">
    <property type="entry name" value="PROLYL 4-HYDROXYLASE ALPHA SUBUNIT"/>
    <property type="match status" value="1"/>
</dbReference>
<dbReference type="GO" id="GO:0031418">
    <property type="term" value="F:L-ascorbic acid binding"/>
    <property type="evidence" value="ECO:0007669"/>
    <property type="project" value="InterPro"/>
</dbReference>
<keyword evidence="8" id="KW-0732">Signal</keyword>
<feature type="transmembrane region" description="Helical" evidence="7">
    <location>
        <begin position="474"/>
        <end position="492"/>
    </location>
</feature>
<feature type="signal peptide" evidence="8">
    <location>
        <begin position="1"/>
        <end position="28"/>
    </location>
</feature>
<keyword evidence="4" id="KW-0560">Oxidoreductase</keyword>
<dbReference type="InterPro" id="IPR006620">
    <property type="entry name" value="Pro_4_hyd_alph"/>
</dbReference>
<comment type="cofactor">
    <cofactor evidence="1">
        <name>L-ascorbate</name>
        <dbReference type="ChEBI" id="CHEBI:38290"/>
    </cofactor>
</comment>
<dbReference type="InterPro" id="IPR045054">
    <property type="entry name" value="P4HA-like"/>
</dbReference>
<evidence type="ECO:0000256" key="2">
    <source>
        <dbReference type="ARBA" id="ARBA00022723"/>
    </source>
</evidence>
<proteinExistence type="predicted"/>
<dbReference type="SMART" id="SM00702">
    <property type="entry name" value="P4Hc"/>
    <property type="match status" value="1"/>
</dbReference>
<evidence type="ECO:0000256" key="5">
    <source>
        <dbReference type="ARBA" id="ARBA00023004"/>
    </source>
</evidence>
<evidence type="ECO:0000256" key="6">
    <source>
        <dbReference type="SAM" id="MobiDB-lite"/>
    </source>
</evidence>
<sequence>MNSIFSLIRNIVLVALLVSLSSVVVAEAAKKKRSQSKNDLRSLDYSVFPRRTEEEAAVFEWGHSAIISALDASAAKFGPQTSQAALLEVECMPVLASPVNGSMKDSDGHPQIKALHNTEEVHGNIVVMTNNGGLSGVEMAKIAKLSGAAALLVVNIDEKRPDDIYRMDILEGEEADAEDIDIPVVMISLNSANVLTTATVEPHMEQKDIVNNGMPERIRLYAGGDRPFFEDVEPFHPTLYLIHNLLTSSEADALVEAAKNKVEPMSVDTIDNLQLNSQPEKYPGVESVMLWQGALASVAQKAVEDRIEQVTGFPAAHFSDFVVDKLESGAHWKPHFDKHPYAFQQTPTATIIVFLTQQIDGGGGSVVYPGSNNNPIKILPQKGLAIVHHNMDDKDELDMSTLHAMLPINEGETLYVARKYVFAQPISQSRRVVLPVFAFPFGGKLPTFVVSIHDMLVGNFGVEDGTIYFDNVCIILPVLVLLLLAQLVLTYVKDQIMDTTSADKESSEKTGKKSSKSDKKQSSKKSKKGKSD</sequence>
<organism evidence="10">
    <name type="scientific">Pseudo-nitzschia australis</name>
    <dbReference type="NCBI Taxonomy" id="44445"/>
    <lineage>
        <taxon>Eukaryota</taxon>
        <taxon>Sar</taxon>
        <taxon>Stramenopiles</taxon>
        <taxon>Ochrophyta</taxon>
        <taxon>Bacillariophyta</taxon>
        <taxon>Bacillariophyceae</taxon>
        <taxon>Bacillariophycidae</taxon>
        <taxon>Bacillariales</taxon>
        <taxon>Bacillariaceae</taxon>
        <taxon>Pseudo-nitzschia</taxon>
    </lineage>
</organism>
<keyword evidence="5" id="KW-0408">Iron</keyword>
<name>A0A7S4AR05_9STRA</name>
<keyword evidence="7" id="KW-0472">Membrane</keyword>
<evidence type="ECO:0000313" key="10">
    <source>
        <dbReference type="EMBL" id="CAE0723032.1"/>
    </source>
</evidence>
<keyword evidence="3" id="KW-0223">Dioxygenase</keyword>
<keyword evidence="2" id="KW-0479">Metal-binding</keyword>
<feature type="region of interest" description="Disordered" evidence="6">
    <location>
        <begin position="500"/>
        <end position="532"/>
    </location>
</feature>
<gene>
    <name evidence="10" type="ORF">PAUS00366_LOCUS15788</name>
</gene>
<evidence type="ECO:0000256" key="7">
    <source>
        <dbReference type="SAM" id="Phobius"/>
    </source>
</evidence>